<comment type="function">
    <text evidence="1 8">Specific class of high-redox-potential 4Fe-4S ferredoxins. Functions in anaerobic electron transport in most purple and in some other photosynthetic bacteria and in at least one genus (Paracoccus) of halophilic, denitrifying bacteria.</text>
</comment>
<keyword evidence="11" id="KW-1185">Reference proteome</keyword>
<dbReference type="HOGENOM" id="CLU_147871_0_0_6"/>
<comment type="subunit">
    <text evidence="8">Homodimer.</text>
</comment>
<sequence>MKPCGMTRRQLIAGSAALCLPIPDSGFAQGVLDPQSLSAQALGYSPDHTQVDTKAWPKKASANGDKQRCRSCALFKKGESEVGRCDIFWGREVPDNGWCNAWTKR</sequence>
<keyword evidence="2 8" id="KW-0813">Transport</keyword>
<reference evidence="11" key="1">
    <citation type="journal article" date="2013" name="BMC Microbiol.">
        <title>Taxonomy and evolution of bacteriochlorophyll a-containing members of the OM60/NOR5 clade of marine gammaproteobacteria: description of Luminiphilus syltensis gen. nov., sp. nov., reclassification of Haliea rubra as Pseudohaliea rubra gen. nov., comb. nov., and emendation of Chromatocurvus halotolerans.</title>
        <authorList>
            <person name="Spring S."/>
            <person name="Riedel T."/>
            <person name="Sproer C."/>
            <person name="Yan S."/>
            <person name="Harder J."/>
            <person name="Fuchs B.M."/>
        </authorList>
    </citation>
    <scope>NUCLEOTIDE SEQUENCE [LARGE SCALE GENOMIC DNA]</scope>
    <source>
        <strain evidence="11">NOR51-B</strain>
    </source>
</reference>
<evidence type="ECO:0000256" key="8">
    <source>
        <dbReference type="RuleBase" id="RU000620"/>
    </source>
</evidence>
<evidence type="ECO:0000256" key="1">
    <source>
        <dbReference type="ARBA" id="ARBA00002137"/>
    </source>
</evidence>
<evidence type="ECO:0000259" key="9">
    <source>
        <dbReference type="PROSITE" id="PS51373"/>
    </source>
</evidence>
<dbReference type="InterPro" id="IPR036369">
    <property type="entry name" value="HIPIP_sf"/>
</dbReference>
<evidence type="ECO:0000313" key="10">
    <source>
        <dbReference type="EMBL" id="EED35779.1"/>
    </source>
</evidence>
<dbReference type="Pfam" id="PF01355">
    <property type="entry name" value="HIPIP"/>
    <property type="match status" value="1"/>
</dbReference>
<dbReference type="PROSITE" id="PS51373">
    <property type="entry name" value="HIPIP"/>
    <property type="match status" value="1"/>
</dbReference>
<keyword evidence="7 8" id="KW-0411">Iron-sulfur</keyword>
<accession>B8KSX6</accession>
<evidence type="ECO:0000256" key="3">
    <source>
        <dbReference type="ARBA" id="ARBA00022485"/>
    </source>
</evidence>
<dbReference type="OrthoDB" id="5298540at2"/>
<feature type="domain" description="High potential iron-sulfur proteins family profile" evidence="9">
    <location>
        <begin position="26"/>
        <end position="105"/>
    </location>
</feature>
<evidence type="ECO:0000256" key="7">
    <source>
        <dbReference type="ARBA" id="ARBA00023014"/>
    </source>
</evidence>
<evidence type="ECO:0000256" key="2">
    <source>
        <dbReference type="ARBA" id="ARBA00022448"/>
    </source>
</evidence>
<dbReference type="InterPro" id="IPR000170">
    <property type="entry name" value="High_potential_FeS_prot"/>
</dbReference>
<dbReference type="GO" id="GO:0019646">
    <property type="term" value="P:aerobic electron transport chain"/>
    <property type="evidence" value="ECO:0007669"/>
    <property type="project" value="InterPro"/>
</dbReference>
<keyword evidence="3 8" id="KW-0004">4Fe-4S</keyword>
<proteinExistence type="inferred from homology"/>
<evidence type="ECO:0000256" key="5">
    <source>
        <dbReference type="ARBA" id="ARBA00022982"/>
    </source>
</evidence>
<name>B8KSX6_9GAMM</name>
<gene>
    <name evidence="10" type="ORF">NOR51B_1726</name>
</gene>
<keyword evidence="5 8" id="KW-0249">Electron transport</keyword>
<protein>
    <recommendedName>
        <fullName evidence="8">High-potential iron-sulfur protein</fullName>
        <shortName evidence="8">HiPIP</shortName>
    </recommendedName>
</protein>
<evidence type="ECO:0000313" key="11">
    <source>
        <dbReference type="Proteomes" id="UP000004699"/>
    </source>
</evidence>
<dbReference type="SUPFAM" id="SSF57652">
    <property type="entry name" value="HIPIP (high potential iron protein)"/>
    <property type="match status" value="1"/>
</dbReference>
<dbReference type="RefSeq" id="WP_009020525.1">
    <property type="nucleotide sequence ID" value="NZ_DS999411.1"/>
</dbReference>
<dbReference type="AlphaFoldDB" id="B8KSX6"/>
<dbReference type="GO" id="GO:0051539">
    <property type="term" value="F:4 iron, 4 sulfur cluster binding"/>
    <property type="evidence" value="ECO:0007669"/>
    <property type="project" value="UniProtKB-KW"/>
</dbReference>
<dbReference type="Gene3D" id="4.10.490.10">
    <property type="entry name" value="High potential iron-sulphur protein"/>
    <property type="match status" value="1"/>
</dbReference>
<dbReference type="STRING" id="565045.NOR51B_1726"/>
<dbReference type="Proteomes" id="UP000004699">
    <property type="component" value="Unassembled WGS sequence"/>
</dbReference>
<organism evidence="10 11">
    <name type="scientific">Luminiphilus syltensis NOR5-1B</name>
    <dbReference type="NCBI Taxonomy" id="565045"/>
    <lineage>
        <taxon>Bacteria</taxon>
        <taxon>Pseudomonadati</taxon>
        <taxon>Pseudomonadota</taxon>
        <taxon>Gammaproteobacteria</taxon>
        <taxon>Cellvibrionales</taxon>
        <taxon>Halieaceae</taxon>
        <taxon>Luminiphilus</taxon>
    </lineage>
</organism>
<dbReference type="EMBL" id="DS999411">
    <property type="protein sequence ID" value="EED35779.1"/>
    <property type="molecule type" value="Genomic_DNA"/>
</dbReference>
<comment type="similarity">
    <text evidence="8">Belongs to the high-potential iron-sulfur protein (HiPIP) family.</text>
</comment>
<evidence type="ECO:0000256" key="6">
    <source>
        <dbReference type="ARBA" id="ARBA00023004"/>
    </source>
</evidence>
<keyword evidence="4 8" id="KW-0479">Metal-binding</keyword>
<evidence type="ECO:0000256" key="4">
    <source>
        <dbReference type="ARBA" id="ARBA00022723"/>
    </source>
</evidence>
<dbReference type="GO" id="GO:0009055">
    <property type="term" value="F:electron transfer activity"/>
    <property type="evidence" value="ECO:0007669"/>
    <property type="project" value="InterPro"/>
</dbReference>
<dbReference type="GO" id="GO:0046872">
    <property type="term" value="F:metal ion binding"/>
    <property type="evidence" value="ECO:0007669"/>
    <property type="project" value="UniProtKB-KW"/>
</dbReference>
<keyword evidence="6 8" id="KW-0408">Iron</keyword>